<protein>
    <submittedName>
        <fullName evidence="1">Uncharacterized protein</fullName>
    </submittedName>
</protein>
<gene>
    <name evidence="1" type="ORF">IPO85_00190</name>
</gene>
<evidence type="ECO:0000313" key="2">
    <source>
        <dbReference type="Proteomes" id="UP000808349"/>
    </source>
</evidence>
<proteinExistence type="predicted"/>
<organism evidence="1 2">
    <name type="scientific">Candidatus Defluviibacterium haderslevense</name>
    <dbReference type="NCBI Taxonomy" id="2981993"/>
    <lineage>
        <taxon>Bacteria</taxon>
        <taxon>Pseudomonadati</taxon>
        <taxon>Bacteroidota</taxon>
        <taxon>Saprospiria</taxon>
        <taxon>Saprospirales</taxon>
        <taxon>Saprospiraceae</taxon>
        <taxon>Candidatus Defluviibacterium</taxon>
    </lineage>
</organism>
<dbReference type="Proteomes" id="UP000808349">
    <property type="component" value="Unassembled WGS sequence"/>
</dbReference>
<reference evidence="1 2" key="1">
    <citation type="submission" date="2020-10" db="EMBL/GenBank/DDBJ databases">
        <title>Connecting structure to function with the recovery of over 1000 high-quality activated sludge metagenome-assembled genomes encoding full-length rRNA genes using long-read sequencing.</title>
        <authorList>
            <person name="Singleton C.M."/>
            <person name="Petriglieri F."/>
            <person name="Kristensen J.M."/>
            <person name="Kirkegaard R.H."/>
            <person name="Michaelsen T.Y."/>
            <person name="Andersen M.H."/>
            <person name="Karst S.M."/>
            <person name="Dueholm M.S."/>
            <person name="Nielsen P.H."/>
            <person name="Albertsen M."/>
        </authorList>
    </citation>
    <scope>NUCLEOTIDE SEQUENCE [LARGE SCALE GENOMIC DNA]</scope>
    <source>
        <strain evidence="1">Ribe_18-Q3-R11-54_BAT3C.373</strain>
    </source>
</reference>
<accession>A0A9D7S5A7</accession>
<name>A0A9D7S5A7_9BACT</name>
<dbReference type="AlphaFoldDB" id="A0A9D7S5A7"/>
<dbReference type="EMBL" id="JADKFW010000002">
    <property type="protein sequence ID" value="MBK9715953.1"/>
    <property type="molecule type" value="Genomic_DNA"/>
</dbReference>
<sequence>MVSEIGIPVIRELIEGYYRIIYKIQRKFEIANKVNELLKIVGFENKSNECPKSLSVIDENMKTQKMRTTTIIAK</sequence>
<comment type="caution">
    <text evidence="1">The sequence shown here is derived from an EMBL/GenBank/DDBJ whole genome shotgun (WGS) entry which is preliminary data.</text>
</comment>
<evidence type="ECO:0000313" key="1">
    <source>
        <dbReference type="EMBL" id="MBK9715953.1"/>
    </source>
</evidence>